<sequence>MKGVKKKIDKPDEAKLNNRELRTLAYGRNGKYPIKLREILRVAQHFSQRFRQKSQKKWQINPQQPNCIILFLEEVVQ</sequence>
<accession>A0A1H5VBM9</accession>
<dbReference type="RefSeq" id="WP_041352513.1">
    <property type="nucleotide sequence ID" value="NC_007614.1"/>
</dbReference>
<evidence type="ECO:0000313" key="2">
    <source>
        <dbReference type="Proteomes" id="UP000236751"/>
    </source>
</evidence>
<reference evidence="1 2" key="1">
    <citation type="submission" date="2016-10" db="EMBL/GenBank/DDBJ databases">
        <authorList>
            <person name="de Groot N.N."/>
        </authorList>
    </citation>
    <scope>NUCLEOTIDE SEQUENCE [LARGE SCALE GENOMIC DNA]</scope>
    <source>
        <strain evidence="1 2">Nl13</strain>
    </source>
</reference>
<organism evidence="1 2">
    <name type="scientific">Nitrosospira multiformis (strain ATCC 25196 / NCIMB 11849 / C 71)</name>
    <dbReference type="NCBI Taxonomy" id="323848"/>
    <lineage>
        <taxon>Bacteria</taxon>
        <taxon>Pseudomonadati</taxon>
        <taxon>Pseudomonadota</taxon>
        <taxon>Betaproteobacteria</taxon>
        <taxon>Nitrosomonadales</taxon>
        <taxon>Nitrosomonadaceae</taxon>
        <taxon>Nitrosospira</taxon>
    </lineage>
</organism>
<dbReference type="EMBL" id="FNVK01000011">
    <property type="protein sequence ID" value="SEF84613.1"/>
    <property type="molecule type" value="Genomic_DNA"/>
</dbReference>
<proteinExistence type="predicted"/>
<evidence type="ECO:0000313" key="1">
    <source>
        <dbReference type="EMBL" id="SEF84613.1"/>
    </source>
</evidence>
<name>A0A1H5VBM9_NITMU</name>
<dbReference type="AlphaFoldDB" id="A0A1H5VBM9"/>
<gene>
    <name evidence="1" type="ORF">SAMN05216403_11160</name>
</gene>
<dbReference type="Proteomes" id="UP000236751">
    <property type="component" value="Unassembled WGS sequence"/>
</dbReference>
<protein>
    <submittedName>
        <fullName evidence="1">Uncharacterized protein</fullName>
    </submittedName>
</protein>